<name>A0ABS9KTJ0_9BACT</name>
<dbReference type="Proteomes" id="UP001165367">
    <property type="component" value="Unassembled WGS sequence"/>
</dbReference>
<reference evidence="2" key="1">
    <citation type="submission" date="2022-01" db="EMBL/GenBank/DDBJ databases">
        <authorList>
            <person name="Jo J.-H."/>
            <person name="Im W.-T."/>
        </authorList>
    </citation>
    <scope>NUCLEOTIDE SEQUENCE</scope>
    <source>
        <strain evidence="2">NA20</strain>
    </source>
</reference>
<evidence type="ECO:0000256" key="1">
    <source>
        <dbReference type="SAM" id="SignalP"/>
    </source>
</evidence>
<evidence type="ECO:0008006" key="4">
    <source>
        <dbReference type="Google" id="ProtNLM"/>
    </source>
</evidence>
<evidence type="ECO:0000313" key="2">
    <source>
        <dbReference type="EMBL" id="MCG2615615.1"/>
    </source>
</evidence>
<dbReference type="EMBL" id="JAKLTR010000009">
    <property type="protein sequence ID" value="MCG2615615.1"/>
    <property type="molecule type" value="Genomic_DNA"/>
</dbReference>
<keyword evidence="3" id="KW-1185">Reference proteome</keyword>
<organism evidence="2 3">
    <name type="scientific">Terrimonas ginsenosidimutans</name>
    <dbReference type="NCBI Taxonomy" id="2908004"/>
    <lineage>
        <taxon>Bacteria</taxon>
        <taxon>Pseudomonadati</taxon>
        <taxon>Bacteroidota</taxon>
        <taxon>Chitinophagia</taxon>
        <taxon>Chitinophagales</taxon>
        <taxon>Chitinophagaceae</taxon>
        <taxon>Terrimonas</taxon>
    </lineage>
</organism>
<feature type="chain" id="PRO_5046152158" description="T9SS type A sorting domain-containing protein" evidence="1">
    <location>
        <begin position="20"/>
        <end position="697"/>
    </location>
</feature>
<protein>
    <recommendedName>
        <fullName evidence="4">T9SS type A sorting domain-containing protein</fullName>
    </recommendedName>
</protein>
<keyword evidence="1" id="KW-0732">Signal</keyword>
<sequence length="697" mass="74339">MKKCVWVAWLLLSSFQLYAAVLRWDGQGNDGLWSTPGNWDLDRLPETGDEVILDNTFLFSGYNVTLPSGSTAISLISLRITPADHFSIYCIIPVTNTAIPGLILTGTGDVLILDRGAVLRNASGASAGTPLSVTANGFFRINNGGHYIHQTARGHTDFLVSRLSDLPGTEEGVFEFDVPGTASYTVSISGRTFGRLVFSAASAGAGRTYTGAGINPLLIRGGLTIRENTVLSYGANVDTITVNGQCSIAAGAIFNIANGSNRATVLLKGDLDNRGFITETGSSSGSVIVMNGSVAQTISGGGSIIQEVKMMVDNPAGITLLGLLHLPYQLEFISGKIRSSASNLLSFGPGAVCSGANDHSFVEGPVKKTGRSAFVFPVGVGAIYAPVFFEEGGDDADEFIVSYRRANPQSLPGLGSSCLSPINHVSYVEFWELIQAAGSSSRRISFSVSPFSFVHDLDAIVVSRFENGSWVSEGGVDHTPGPPSPPYMTGTLSSVSEVSQFGAFTLGSTVNQQLNPLPLFIERFESQYINGRVHLLWKAGDCNGAGFKYVLQHALPGEHFKLLASLPGNNNSCTYDFIHHFPPSGQNHYQLNVLNGSGDTVYQTNLSERITNTGRDDTHSVRVIKKQPDGIDLITDLPLGDIQILIVGQNGAIVASHTIRTSRRGEVVFIKTPFLSNGIYRVIAVGGNKKVSGFFIR</sequence>
<comment type="caution">
    <text evidence="2">The sequence shown here is derived from an EMBL/GenBank/DDBJ whole genome shotgun (WGS) entry which is preliminary data.</text>
</comment>
<dbReference type="RefSeq" id="WP_237873564.1">
    <property type="nucleotide sequence ID" value="NZ_JAKLTR010000009.1"/>
</dbReference>
<gene>
    <name evidence="2" type="ORF">LZZ85_15040</name>
</gene>
<evidence type="ECO:0000313" key="3">
    <source>
        <dbReference type="Proteomes" id="UP001165367"/>
    </source>
</evidence>
<feature type="signal peptide" evidence="1">
    <location>
        <begin position="1"/>
        <end position="19"/>
    </location>
</feature>
<accession>A0ABS9KTJ0</accession>
<proteinExistence type="predicted"/>